<reference evidence="2 3" key="1">
    <citation type="submission" date="2017-04" db="EMBL/GenBank/DDBJ databases">
        <title>Whole Genome Sequence of 1,4-Dioxane Degrading Bacterium Mycobacterium dioxanotrophicus PH-06.</title>
        <authorList>
            <person name="He Y."/>
        </authorList>
    </citation>
    <scope>NUCLEOTIDE SEQUENCE [LARGE SCALE GENOMIC DNA]</scope>
    <source>
        <strain evidence="2 3">PH-06</strain>
        <plasmid evidence="2 3">unnamed2</plasmid>
    </source>
</reference>
<evidence type="ECO:0000313" key="3">
    <source>
        <dbReference type="Proteomes" id="UP000195331"/>
    </source>
</evidence>
<sequence>MSELNVDPSLLVVRAAKFSDAATDQITAGSVDRSQTESDIAAFGEINAILHEQFRTVKALQAQSWAGLGKDHELHAEKLSAAARGYGNTDDANGQALRTVPEGSDTQPSGS</sequence>
<evidence type="ECO:0000313" key="2">
    <source>
        <dbReference type="EMBL" id="ART74388.1"/>
    </source>
</evidence>
<dbReference type="GO" id="GO:0009306">
    <property type="term" value="P:protein secretion"/>
    <property type="evidence" value="ECO:0007669"/>
    <property type="project" value="InterPro"/>
</dbReference>
<dbReference type="Proteomes" id="UP000195331">
    <property type="component" value="Plasmid unnamed2"/>
</dbReference>
<dbReference type="KEGG" id="mdx:BTO20_37860"/>
<geneLocation type="plasmid" evidence="2 3">
    <name>unnamed2</name>
</geneLocation>
<accession>A0A1Y0CGI4</accession>
<dbReference type="InterPro" id="IPR022536">
    <property type="entry name" value="EspC"/>
</dbReference>
<keyword evidence="3" id="KW-1185">Reference proteome</keyword>
<organism evidence="2 3">
    <name type="scientific">Mycobacterium dioxanotrophicus</name>
    <dbReference type="NCBI Taxonomy" id="482462"/>
    <lineage>
        <taxon>Bacteria</taxon>
        <taxon>Bacillati</taxon>
        <taxon>Actinomycetota</taxon>
        <taxon>Actinomycetes</taxon>
        <taxon>Mycobacteriales</taxon>
        <taxon>Mycobacteriaceae</taxon>
        <taxon>Mycobacterium</taxon>
    </lineage>
</organism>
<name>A0A1Y0CGI4_9MYCO</name>
<dbReference type="Pfam" id="PF10824">
    <property type="entry name" value="T7SS_ESX_EspC"/>
    <property type="match status" value="1"/>
</dbReference>
<gene>
    <name evidence="2" type="ORF">BTO20_37860</name>
</gene>
<evidence type="ECO:0000256" key="1">
    <source>
        <dbReference type="SAM" id="MobiDB-lite"/>
    </source>
</evidence>
<protein>
    <recommendedName>
        <fullName evidence="4">ESX-1 secretion-associated protein</fullName>
    </recommendedName>
</protein>
<keyword evidence="2" id="KW-0614">Plasmid</keyword>
<proteinExistence type="predicted"/>
<dbReference type="AlphaFoldDB" id="A0A1Y0CGI4"/>
<feature type="region of interest" description="Disordered" evidence="1">
    <location>
        <begin position="85"/>
        <end position="111"/>
    </location>
</feature>
<dbReference type="EMBL" id="CP020811">
    <property type="protein sequence ID" value="ART74388.1"/>
    <property type="molecule type" value="Genomic_DNA"/>
</dbReference>
<evidence type="ECO:0008006" key="4">
    <source>
        <dbReference type="Google" id="ProtNLM"/>
    </source>
</evidence>